<dbReference type="Gene3D" id="1.10.3720.10">
    <property type="entry name" value="MetI-like"/>
    <property type="match status" value="1"/>
</dbReference>
<dbReference type="InterPro" id="IPR045621">
    <property type="entry name" value="BPD_transp_1_N"/>
</dbReference>
<evidence type="ECO:0000256" key="10">
    <source>
        <dbReference type="ARBA" id="ARBA00024202"/>
    </source>
</evidence>
<feature type="transmembrane region" description="Helical" evidence="13">
    <location>
        <begin position="279"/>
        <end position="302"/>
    </location>
</feature>
<keyword evidence="16" id="KW-1185">Reference proteome</keyword>
<evidence type="ECO:0000256" key="13">
    <source>
        <dbReference type="RuleBase" id="RU363032"/>
    </source>
</evidence>
<evidence type="ECO:0000256" key="8">
    <source>
        <dbReference type="ARBA" id="ARBA00023112"/>
    </source>
</evidence>
<dbReference type="GO" id="GO:0005886">
    <property type="term" value="C:plasma membrane"/>
    <property type="evidence" value="ECO:0007669"/>
    <property type="project" value="UniProtKB-SubCell"/>
</dbReference>
<dbReference type="STRING" id="84022.CACET_c28980"/>
<feature type="transmembrane region" description="Helical" evidence="13">
    <location>
        <begin position="233"/>
        <end position="259"/>
    </location>
</feature>
<evidence type="ECO:0000256" key="6">
    <source>
        <dbReference type="ARBA" id="ARBA00022989"/>
    </source>
</evidence>
<accession>A0A0G3WDA8</accession>
<feature type="domain" description="ABC transmembrane type-1" evidence="14">
    <location>
        <begin position="101"/>
        <end position="302"/>
    </location>
</feature>
<evidence type="ECO:0000313" key="15">
    <source>
        <dbReference type="EMBL" id="AKL96343.1"/>
    </source>
</evidence>
<dbReference type="PATRIC" id="fig|84022.6.peg.2944"/>
<comment type="subcellular location">
    <subcellularLocation>
        <location evidence="1 13">Cell membrane</location>
        <topology evidence="1 13">Multi-pass membrane protein</topology>
    </subcellularLocation>
</comment>
<evidence type="ECO:0000256" key="2">
    <source>
        <dbReference type="ARBA" id="ARBA00022448"/>
    </source>
</evidence>
<sequence>MNMIKNNLLKKILQLMSVMILASFITFSLTYISPSDPAEMLLTAHDIVPTQELLEKTREEMGLNDPFIMQYGNWLKGLFRGDFGYSYSTRGLVADILPQRIFMTVRLAVAALLFLIFFSFVLGILSAVKKNTVLDYIVRGLSLMGISIPAFWLGLMLMYVFVVELRWFKITEQTSFKSVILPAMTLAIPLMGRYIRQIREAILEQYSQDYVIGARARGIKESKIIIKHILPNALLGIITLLGLSIALLLGGTVIVENIFSWPGLGSMALEAITYRDYPLLQSYVVFMTLIYVTINFIVDIITQTLDPRISLKGGGKVSEK</sequence>
<dbReference type="PANTHER" id="PTHR43163:SF6">
    <property type="entry name" value="DIPEPTIDE TRANSPORT SYSTEM PERMEASE PROTEIN DPPB-RELATED"/>
    <property type="match status" value="1"/>
</dbReference>
<keyword evidence="4" id="KW-0533">Nickel</keyword>
<reference evidence="15 16" key="1">
    <citation type="submission" date="2014-10" db="EMBL/GenBank/DDBJ databases">
        <title>Genome sequence of Clostridium aceticum DSM 1496.</title>
        <authorList>
            <person name="Poehlein A."/>
            <person name="Schiel-Bengelsdorf B."/>
            <person name="Gottschalk G."/>
            <person name="Duerre P."/>
            <person name="Daniel R."/>
        </authorList>
    </citation>
    <scope>NUCLEOTIDE SEQUENCE [LARGE SCALE GENOMIC DNA]</scope>
    <source>
        <strain evidence="15 16">DSM 1496</strain>
    </source>
</reference>
<dbReference type="AlphaFoldDB" id="A0A0G3WDA8"/>
<comment type="subunit">
    <text evidence="11">The complex is composed of two ATP-binding proteins (NikD and NikE), two transmembrane proteins (NikB and NikC) and a solute-binding protein (NikA).</text>
</comment>
<feature type="transmembrane region" description="Helical" evidence="13">
    <location>
        <begin position="174"/>
        <end position="195"/>
    </location>
</feature>
<dbReference type="InterPro" id="IPR050045">
    <property type="entry name" value="Opp2B"/>
</dbReference>
<evidence type="ECO:0000256" key="5">
    <source>
        <dbReference type="ARBA" id="ARBA00022692"/>
    </source>
</evidence>
<dbReference type="Proteomes" id="UP000035704">
    <property type="component" value="Chromosome"/>
</dbReference>
<dbReference type="InterPro" id="IPR000515">
    <property type="entry name" value="MetI-like"/>
</dbReference>
<organism evidence="15 16">
    <name type="scientific">Clostridium aceticum</name>
    <dbReference type="NCBI Taxonomy" id="84022"/>
    <lineage>
        <taxon>Bacteria</taxon>
        <taxon>Bacillati</taxon>
        <taxon>Bacillota</taxon>
        <taxon>Clostridia</taxon>
        <taxon>Eubacteriales</taxon>
        <taxon>Clostridiaceae</taxon>
        <taxon>Clostridium</taxon>
    </lineage>
</organism>
<dbReference type="EMBL" id="CP009687">
    <property type="protein sequence ID" value="AKL96343.1"/>
    <property type="molecule type" value="Genomic_DNA"/>
</dbReference>
<comment type="similarity">
    <text evidence="10">Belongs to the binding-protein-dependent transport system permease family. OppBC subfamily.</text>
</comment>
<keyword evidence="2 13" id="KW-0813">Transport</keyword>
<dbReference type="PROSITE" id="PS50928">
    <property type="entry name" value="ABC_TM1"/>
    <property type="match status" value="1"/>
</dbReference>
<dbReference type="SUPFAM" id="SSF161098">
    <property type="entry name" value="MetI-like"/>
    <property type="match status" value="1"/>
</dbReference>
<evidence type="ECO:0000256" key="7">
    <source>
        <dbReference type="ARBA" id="ARBA00023065"/>
    </source>
</evidence>
<evidence type="ECO:0000256" key="1">
    <source>
        <dbReference type="ARBA" id="ARBA00004651"/>
    </source>
</evidence>
<feature type="transmembrane region" description="Helical" evidence="13">
    <location>
        <begin position="12"/>
        <end position="32"/>
    </location>
</feature>
<dbReference type="PANTHER" id="PTHR43163">
    <property type="entry name" value="DIPEPTIDE TRANSPORT SYSTEM PERMEASE PROTEIN DPPB-RELATED"/>
    <property type="match status" value="1"/>
</dbReference>
<keyword evidence="5 13" id="KW-0812">Transmembrane</keyword>
<proteinExistence type="inferred from homology"/>
<keyword evidence="9 13" id="KW-0472">Membrane</keyword>
<name>A0A0G3WDA8_9CLOT</name>
<keyword evidence="6 13" id="KW-1133">Transmembrane helix</keyword>
<dbReference type="NCBIfam" id="NF045470">
    <property type="entry name" value="Opp2B"/>
    <property type="match status" value="1"/>
</dbReference>
<evidence type="ECO:0000256" key="9">
    <source>
        <dbReference type="ARBA" id="ARBA00023136"/>
    </source>
</evidence>
<evidence type="ECO:0000313" key="16">
    <source>
        <dbReference type="Proteomes" id="UP000035704"/>
    </source>
</evidence>
<evidence type="ECO:0000256" key="3">
    <source>
        <dbReference type="ARBA" id="ARBA00022475"/>
    </source>
</evidence>
<dbReference type="KEGG" id="cace:CACET_c28980"/>
<evidence type="ECO:0000259" key="14">
    <source>
        <dbReference type="PROSITE" id="PS50928"/>
    </source>
</evidence>
<feature type="transmembrane region" description="Helical" evidence="13">
    <location>
        <begin position="107"/>
        <end position="128"/>
    </location>
</feature>
<keyword evidence="8" id="KW-0921">Nickel transport</keyword>
<gene>
    <name evidence="15" type="ORF">CACET_c28980</name>
</gene>
<dbReference type="InterPro" id="IPR035906">
    <property type="entry name" value="MetI-like_sf"/>
</dbReference>
<protein>
    <recommendedName>
        <fullName evidence="12">Nickel import system permease protein NikB</fullName>
    </recommendedName>
</protein>
<keyword evidence="3" id="KW-1003">Cell membrane</keyword>
<keyword evidence="7" id="KW-0406">Ion transport</keyword>
<feature type="transmembrane region" description="Helical" evidence="13">
    <location>
        <begin position="140"/>
        <end position="162"/>
    </location>
</feature>
<dbReference type="Pfam" id="PF19300">
    <property type="entry name" value="BPD_transp_1_N"/>
    <property type="match status" value="1"/>
</dbReference>
<dbReference type="GO" id="GO:0015099">
    <property type="term" value="F:nickel cation transmembrane transporter activity"/>
    <property type="evidence" value="ECO:0007669"/>
    <property type="project" value="InterPro"/>
</dbReference>
<dbReference type="CDD" id="cd06261">
    <property type="entry name" value="TM_PBP2"/>
    <property type="match status" value="1"/>
</dbReference>
<evidence type="ECO:0000256" key="12">
    <source>
        <dbReference type="ARBA" id="ARBA00044774"/>
    </source>
</evidence>
<evidence type="ECO:0000256" key="11">
    <source>
        <dbReference type="ARBA" id="ARBA00038669"/>
    </source>
</evidence>
<evidence type="ECO:0000256" key="4">
    <source>
        <dbReference type="ARBA" id="ARBA00022596"/>
    </source>
</evidence>
<dbReference type="Pfam" id="PF00528">
    <property type="entry name" value="BPD_transp_1"/>
    <property type="match status" value="1"/>
</dbReference>